<reference evidence="2 3" key="1">
    <citation type="submission" date="2023-07" db="EMBL/GenBank/DDBJ databases">
        <title>Identification of four novel Pseudomonas species associated with bacterial leaf spot of cucurbits.</title>
        <authorList>
            <person name="Fullem K.R."/>
        </authorList>
    </citation>
    <scope>NUCLEOTIDE SEQUENCE [LARGE SCALE GENOMIC DNA]</scope>
    <source>
        <strain evidence="2 3">K18</strain>
    </source>
</reference>
<organism evidence="2 3">
    <name type="scientific">Pseudomonas citrulli</name>
    <dbReference type="NCBI Taxonomy" id="3064347"/>
    <lineage>
        <taxon>Bacteria</taxon>
        <taxon>Pseudomonadati</taxon>
        <taxon>Pseudomonadota</taxon>
        <taxon>Gammaproteobacteria</taxon>
        <taxon>Pseudomonadales</taxon>
        <taxon>Pseudomonadaceae</taxon>
        <taxon>Pseudomonas</taxon>
    </lineage>
</organism>
<evidence type="ECO:0000313" key="2">
    <source>
        <dbReference type="EMBL" id="MDO7897923.1"/>
    </source>
</evidence>
<feature type="coiled-coil region" evidence="1">
    <location>
        <begin position="9"/>
        <end position="54"/>
    </location>
</feature>
<sequence length="76" mass="8221">MLETSLSQLEQLVNDLVQQNRHLTGLNETLSADLARAKDENESLQLSLLEQEELHGTAAARIQALIERASAGPVGA</sequence>
<proteinExistence type="predicted"/>
<accession>A0ABT9BZG2</accession>
<keyword evidence="3" id="KW-1185">Reference proteome</keyword>
<evidence type="ECO:0000256" key="1">
    <source>
        <dbReference type="SAM" id="Coils"/>
    </source>
</evidence>
<gene>
    <name evidence="2" type="ORF">Q6A48_13620</name>
</gene>
<name>A0ABT9BZG2_9PSED</name>
<dbReference type="Proteomes" id="UP001228019">
    <property type="component" value="Unassembled WGS sequence"/>
</dbReference>
<comment type="caution">
    <text evidence="2">The sequence shown here is derived from an EMBL/GenBank/DDBJ whole genome shotgun (WGS) entry which is preliminary data.</text>
</comment>
<keyword evidence="1" id="KW-0175">Coiled coil</keyword>
<protein>
    <recommendedName>
        <fullName evidence="4">DUF904 domain-containing protein</fullName>
    </recommendedName>
</protein>
<dbReference type="RefSeq" id="WP_304554622.1">
    <property type="nucleotide sequence ID" value="NZ_JAUQOP010000017.1"/>
</dbReference>
<evidence type="ECO:0008006" key="4">
    <source>
        <dbReference type="Google" id="ProtNLM"/>
    </source>
</evidence>
<dbReference type="EMBL" id="JAUQOP010000017">
    <property type="protein sequence ID" value="MDO7897923.1"/>
    <property type="molecule type" value="Genomic_DNA"/>
</dbReference>
<evidence type="ECO:0000313" key="3">
    <source>
        <dbReference type="Proteomes" id="UP001228019"/>
    </source>
</evidence>